<dbReference type="Gene3D" id="2.30.110.10">
    <property type="entry name" value="Electron Transport, Fmn-binding Protein, Chain A"/>
    <property type="match status" value="1"/>
</dbReference>
<evidence type="ECO:0000313" key="2">
    <source>
        <dbReference type="Proteomes" id="UP001209701"/>
    </source>
</evidence>
<name>A0ABT2YG86_9BURK</name>
<keyword evidence="2" id="KW-1185">Reference proteome</keyword>
<dbReference type="PANTHER" id="PTHR35802:SF1">
    <property type="entry name" value="PROTEASE SYNTHASE AND SPORULATION PROTEIN PAI 2"/>
    <property type="match status" value="1"/>
</dbReference>
<dbReference type="RefSeq" id="WP_263571650.1">
    <property type="nucleotide sequence ID" value="NZ_JAJIRN010000005.1"/>
</dbReference>
<dbReference type="InterPro" id="IPR007396">
    <property type="entry name" value="TR_PAI2-type"/>
</dbReference>
<accession>A0ABT2YG86</accession>
<proteinExistence type="predicted"/>
<dbReference type="PIRSF" id="PIRSF010372">
    <property type="entry name" value="PaiB"/>
    <property type="match status" value="1"/>
</dbReference>
<dbReference type="Proteomes" id="UP001209701">
    <property type="component" value="Unassembled WGS sequence"/>
</dbReference>
<dbReference type="PANTHER" id="PTHR35802">
    <property type="entry name" value="PROTEASE SYNTHASE AND SPORULATION PROTEIN PAI 2"/>
    <property type="match status" value="1"/>
</dbReference>
<organism evidence="1 2">
    <name type="scientific">Roseateles oligotrophus</name>
    <dbReference type="NCBI Taxonomy" id="1769250"/>
    <lineage>
        <taxon>Bacteria</taxon>
        <taxon>Pseudomonadati</taxon>
        <taxon>Pseudomonadota</taxon>
        <taxon>Betaproteobacteria</taxon>
        <taxon>Burkholderiales</taxon>
        <taxon>Sphaerotilaceae</taxon>
        <taxon>Roseateles</taxon>
    </lineage>
</organism>
<sequence length="211" mass="23569">MYIPPYHAETDLDTVQSLIDAQPLGAWVTLSPDGLIANHIPFILDRSRGEFGVLRAHVSRANTVWQRFSTEQDSLVMFQGPQSYITPSWYPTRLSEGKVVPTWNYAVVHAHGRPRAIEDPRWILQLLKDLTEHSEAGQAMPWKVADAPQEFIERLARAVVGIEIPITKLQGKWKLSQDEAMPDRLGTVAGLAALGDANSLALARLVEEQIK</sequence>
<dbReference type="SUPFAM" id="SSF50475">
    <property type="entry name" value="FMN-binding split barrel"/>
    <property type="match status" value="1"/>
</dbReference>
<dbReference type="InterPro" id="IPR012349">
    <property type="entry name" value="Split_barrel_FMN-bd"/>
</dbReference>
<reference evidence="1 2" key="1">
    <citation type="submission" date="2021-11" db="EMBL/GenBank/DDBJ databases">
        <authorList>
            <person name="Liang Q."/>
            <person name="Mou H."/>
            <person name="Liu Z."/>
        </authorList>
    </citation>
    <scope>NUCLEOTIDE SEQUENCE [LARGE SCALE GENOMIC DNA]</scope>
    <source>
        <strain evidence="1 2">CHU3</strain>
    </source>
</reference>
<dbReference type="Pfam" id="PF04299">
    <property type="entry name" value="FMN_bind_2"/>
    <property type="match status" value="1"/>
</dbReference>
<dbReference type="EMBL" id="JAJIRN010000005">
    <property type="protein sequence ID" value="MCV2369067.1"/>
    <property type="molecule type" value="Genomic_DNA"/>
</dbReference>
<comment type="caution">
    <text evidence="1">The sequence shown here is derived from an EMBL/GenBank/DDBJ whole genome shotgun (WGS) entry which is preliminary data.</text>
</comment>
<protein>
    <submittedName>
        <fullName evidence="1">FMN-binding negative transcriptional regulator</fullName>
    </submittedName>
</protein>
<evidence type="ECO:0000313" key="1">
    <source>
        <dbReference type="EMBL" id="MCV2369067.1"/>
    </source>
</evidence>
<gene>
    <name evidence="1" type="ORF">LNV07_13345</name>
</gene>